<dbReference type="SUPFAM" id="SSF117892">
    <property type="entry name" value="Band 7/SPFH domain"/>
    <property type="match status" value="1"/>
</dbReference>
<accession>A0ABU8EQK4</accession>
<dbReference type="GO" id="GO:0008233">
    <property type="term" value="F:peptidase activity"/>
    <property type="evidence" value="ECO:0007669"/>
    <property type="project" value="UniProtKB-KW"/>
</dbReference>
<dbReference type="Proteomes" id="UP001382455">
    <property type="component" value="Unassembled WGS sequence"/>
</dbReference>
<evidence type="ECO:0000259" key="8">
    <source>
        <dbReference type="SMART" id="SM00244"/>
    </source>
</evidence>
<sequence length="389" mass="44028">MAWNEPGNNGNDKDPWNNKGGRDQGPPDLDEVFRKYGDRFGGLFGGKKGSSNGGLSGPALVFVLIIAITVWAISGFYTVKEAERGVVLRFGQFHEVAMPGLRWKMTFVDRVIPVDIEAVRSLSASGFMLTEDENVVSVEFVVQYRVTDAYLYRFSVTDADHSLQQALDSALRYVVGHAKMDDVLTKGREQVRQDTWQELEKIITPYNLGIVLTDVNFKDARPPAEVKDAFDDAIAAQEDEERFIREAEAYQREIEPTARGRVTRMTQEAEAYKERVTLEAQGEIARFERLLPEYQAAKEVTRQRLYIDAMEEVLGNTSKVIVDVEGGNNMMYLPLDKIIQQSKENATPARQRNDVDNLRQQLGTTKNSQLNSANDRYSSDRYNSGRYNQ</sequence>
<feature type="compositionally biased region" description="Basic and acidic residues" evidence="7">
    <location>
        <begin position="11"/>
        <end position="22"/>
    </location>
</feature>
<keyword evidence="4 6" id="KW-1133">Transmembrane helix</keyword>
<dbReference type="InterPro" id="IPR010201">
    <property type="entry name" value="HflK"/>
</dbReference>
<feature type="transmembrane region" description="Helical" evidence="6">
    <location>
        <begin position="59"/>
        <end position="79"/>
    </location>
</feature>
<keyword evidence="10" id="KW-1185">Reference proteome</keyword>
<feature type="compositionally biased region" description="Polar residues" evidence="7">
    <location>
        <begin position="1"/>
        <end position="10"/>
    </location>
</feature>
<feature type="region of interest" description="Disordered" evidence="7">
    <location>
        <begin position="362"/>
        <end position="389"/>
    </location>
</feature>
<keyword evidence="5 6" id="KW-0472">Membrane</keyword>
<evidence type="ECO:0000313" key="10">
    <source>
        <dbReference type="Proteomes" id="UP001382455"/>
    </source>
</evidence>
<evidence type="ECO:0000256" key="1">
    <source>
        <dbReference type="ARBA" id="ARBA00004167"/>
    </source>
</evidence>
<organism evidence="9 10">
    <name type="scientific">Pseudoalteromonas spongiae</name>
    <dbReference type="NCBI Taxonomy" id="298657"/>
    <lineage>
        <taxon>Bacteria</taxon>
        <taxon>Pseudomonadati</taxon>
        <taxon>Pseudomonadota</taxon>
        <taxon>Gammaproteobacteria</taxon>
        <taxon>Alteromonadales</taxon>
        <taxon>Pseudoalteromonadaceae</taxon>
        <taxon>Pseudoalteromonas</taxon>
    </lineage>
</organism>
<evidence type="ECO:0000313" key="9">
    <source>
        <dbReference type="EMBL" id="MEI4548531.1"/>
    </source>
</evidence>
<evidence type="ECO:0000256" key="3">
    <source>
        <dbReference type="ARBA" id="ARBA00022692"/>
    </source>
</evidence>
<dbReference type="NCBIfam" id="TIGR01933">
    <property type="entry name" value="hflK"/>
    <property type="match status" value="1"/>
</dbReference>
<dbReference type="EMBL" id="JBAWKS010000001">
    <property type="protein sequence ID" value="MEI4548531.1"/>
    <property type="molecule type" value="Genomic_DNA"/>
</dbReference>
<keyword evidence="3 6" id="KW-0812">Transmembrane</keyword>
<dbReference type="InterPro" id="IPR020980">
    <property type="entry name" value="Membrane_HflK_N"/>
</dbReference>
<name>A0ABU8EQK4_9GAMM</name>
<reference evidence="9 10" key="1">
    <citation type="submission" date="2023-12" db="EMBL/GenBank/DDBJ databases">
        <title>Friends and Foes: Symbiotic and Algicidal bacterial influence on Karenia brevis blooms.</title>
        <authorList>
            <person name="Fei C."/>
            <person name="Mohamed A.R."/>
            <person name="Booker A."/>
            <person name="Arshad M."/>
            <person name="Klass S."/>
            <person name="Ahn S."/>
            <person name="Gilbert P.M."/>
            <person name="Heil C.A."/>
            <person name="Martinez J.M."/>
            <person name="Amin S.A."/>
        </authorList>
    </citation>
    <scope>NUCLEOTIDE SEQUENCE [LARGE SCALE GENOMIC DNA]</scope>
    <source>
        <strain evidence="9 10">CE15</strain>
    </source>
</reference>
<feature type="domain" description="Band 7" evidence="8">
    <location>
        <begin position="74"/>
        <end position="234"/>
    </location>
</feature>
<dbReference type="InterPro" id="IPR050710">
    <property type="entry name" value="Band7/mec-2_domain"/>
</dbReference>
<dbReference type="PANTHER" id="PTHR43327">
    <property type="entry name" value="STOMATIN-LIKE PROTEIN 2, MITOCHONDRIAL"/>
    <property type="match status" value="1"/>
</dbReference>
<evidence type="ECO:0000256" key="6">
    <source>
        <dbReference type="RuleBase" id="RU364113"/>
    </source>
</evidence>
<dbReference type="InterPro" id="IPR001972">
    <property type="entry name" value="Stomatin_HflK_fam"/>
</dbReference>
<evidence type="ECO:0000256" key="7">
    <source>
        <dbReference type="SAM" id="MobiDB-lite"/>
    </source>
</evidence>
<evidence type="ECO:0000256" key="4">
    <source>
        <dbReference type="ARBA" id="ARBA00022989"/>
    </source>
</evidence>
<evidence type="ECO:0000256" key="2">
    <source>
        <dbReference type="ARBA" id="ARBA00006971"/>
    </source>
</evidence>
<dbReference type="InterPro" id="IPR036013">
    <property type="entry name" value="Band_7/SPFH_dom_sf"/>
</dbReference>
<dbReference type="PRINTS" id="PR00721">
    <property type="entry name" value="STOMATIN"/>
</dbReference>
<dbReference type="GO" id="GO:0006508">
    <property type="term" value="P:proteolysis"/>
    <property type="evidence" value="ECO:0007669"/>
    <property type="project" value="UniProtKB-KW"/>
</dbReference>
<dbReference type="RefSeq" id="WP_054979085.1">
    <property type="nucleotide sequence ID" value="NZ_CP023398.1"/>
</dbReference>
<dbReference type="SMART" id="SM00244">
    <property type="entry name" value="PHB"/>
    <property type="match status" value="1"/>
</dbReference>
<feature type="region of interest" description="Disordered" evidence="7">
    <location>
        <begin position="1"/>
        <end position="28"/>
    </location>
</feature>
<dbReference type="Gene3D" id="3.30.479.30">
    <property type="entry name" value="Band 7 domain"/>
    <property type="match status" value="1"/>
</dbReference>
<comment type="caution">
    <text evidence="9">The sequence shown here is derived from an EMBL/GenBank/DDBJ whole genome shotgun (WGS) entry which is preliminary data.</text>
</comment>
<dbReference type="InterPro" id="IPR001107">
    <property type="entry name" value="Band_7"/>
</dbReference>
<protein>
    <recommendedName>
        <fullName evidence="6">Protein HflK</fullName>
    </recommendedName>
</protein>
<dbReference type="Pfam" id="PF01145">
    <property type="entry name" value="Band_7"/>
    <property type="match status" value="1"/>
</dbReference>
<evidence type="ECO:0000256" key="5">
    <source>
        <dbReference type="ARBA" id="ARBA00023136"/>
    </source>
</evidence>
<gene>
    <name evidence="9" type="primary">hflK</name>
    <name evidence="9" type="ORF">WAE96_02280</name>
</gene>
<comment type="similarity">
    <text evidence="2 6">Belongs to the band 7/mec-2 family. HflK subfamily.</text>
</comment>
<dbReference type="PANTHER" id="PTHR43327:SF2">
    <property type="entry name" value="MODULATOR OF FTSH PROTEASE HFLK"/>
    <property type="match status" value="1"/>
</dbReference>
<dbReference type="Pfam" id="PF12221">
    <property type="entry name" value="HflK_N"/>
    <property type="match status" value="1"/>
</dbReference>
<keyword evidence="9" id="KW-0645">Protease</keyword>
<comment type="subunit">
    <text evidence="6">HflC and HflK may interact to form a multimeric complex.</text>
</comment>
<proteinExistence type="inferred from homology"/>
<comment type="subcellular location">
    <subcellularLocation>
        <location evidence="1">Membrane</location>
        <topology evidence="1">Single-pass membrane protein</topology>
    </subcellularLocation>
</comment>
<comment type="function">
    <text evidence="6">HflC and HflK could encode or regulate a protease.</text>
</comment>
<keyword evidence="9" id="KW-0378">Hydrolase</keyword>
<dbReference type="CDD" id="cd03404">
    <property type="entry name" value="SPFH_HflK"/>
    <property type="match status" value="1"/>
</dbReference>